<feature type="domain" description="RNA polymerase sigma factor 70 region 4 type 2" evidence="6">
    <location>
        <begin position="162"/>
        <end position="196"/>
    </location>
</feature>
<dbReference type="SUPFAM" id="SSF88659">
    <property type="entry name" value="Sigma3 and sigma4 domains of RNA polymerase sigma factors"/>
    <property type="match status" value="1"/>
</dbReference>
<dbReference type="EMBL" id="CP014263">
    <property type="protein sequence ID" value="AQG78059.1"/>
    <property type="molecule type" value="Genomic_DNA"/>
</dbReference>
<reference evidence="7 8" key="1">
    <citation type="submission" date="2016-01" db="EMBL/GenBank/DDBJ databases">
        <authorList>
            <person name="Oliw E.H."/>
        </authorList>
    </citation>
    <scope>NUCLEOTIDE SEQUENCE [LARGE SCALE GENOMIC DNA]</scope>
    <source>
        <strain evidence="7 8">DY10</strain>
    </source>
</reference>
<dbReference type="PANTHER" id="PTHR43133:SF46">
    <property type="entry name" value="RNA POLYMERASE SIGMA-70 FACTOR ECF SUBFAMILY"/>
    <property type="match status" value="1"/>
</dbReference>
<dbReference type="NCBIfam" id="TIGR02937">
    <property type="entry name" value="sigma70-ECF"/>
    <property type="match status" value="1"/>
</dbReference>
<dbReference type="InterPro" id="IPR013249">
    <property type="entry name" value="RNA_pol_sigma70_r4_t2"/>
</dbReference>
<organism evidence="7 8">
    <name type="scientific">Spirosoma montaniterrae</name>
    <dbReference type="NCBI Taxonomy" id="1178516"/>
    <lineage>
        <taxon>Bacteria</taxon>
        <taxon>Pseudomonadati</taxon>
        <taxon>Bacteroidota</taxon>
        <taxon>Cytophagia</taxon>
        <taxon>Cytophagales</taxon>
        <taxon>Cytophagaceae</taxon>
        <taxon>Spirosoma</taxon>
    </lineage>
</organism>
<dbReference type="Gene3D" id="1.10.1740.10">
    <property type="match status" value="1"/>
</dbReference>
<evidence type="ECO:0000256" key="4">
    <source>
        <dbReference type="ARBA" id="ARBA00023163"/>
    </source>
</evidence>
<dbReference type="STRING" id="1178516.AWR27_01050"/>
<dbReference type="Gene3D" id="1.10.10.10">
    <property type="entry name" value="Winged helix-like DNA-binding domain superfamily/Winged helix DNA-binding domain"/>
    <property type="match status" value="1"/>
</dbReference>
<gene>
    <name evidence="7" type="ORF">AWR27_01050</name>
</gene>
<keyword evidence="8" id="KW-1185">Reference proteome</keyword>
<keyword evidence="4" id="KW-0804">Transcription</keyword>
<dbReference type="InterPro" id="IPR036388">
    <property type="entry name" value="WH-like_DNA-bd_sf"/>
</dbReference>
<dbReference type="Pfam" id="PF08281">
    <property type="entry name" value="Sigma70_r4_2"/>
    <property type="match status" value="1"/>
</dbReference>
<dbReference type="GO" id="GO:0006352">
    <property type="term" value="P:DNA-templated transcription initiation"/>
    <property type="evidence" value="ECO:0007669"/>
    <property type="project" value="InterPro"/>
</dbReference>
<evidence type="ECO:0000256" key="2">
    <source>
        <dbReference type="ARBA" id="ARBA00023015"/>
    </source>
</evidence>
<keyword evidence="3" id="KW-0731">Sigma factor</keyword>
<dbReference type="Pfam" id="PF04542">
    <property type="entry name" value="Sigma70_r2"/>
    <property type="match status" value="1"/>
</dbReference>
<evidence type="ECO:0000259" key="6">
    <source>
        <dbReference type="Pfam" id="PF08281"/>
    </source>
</evidence>
<protein>
    <submittedName>
        <fullName evidence="7">RNA polymerase subunit sigma-24</fullName>
    </submittedName>
</protein>
<dbReference type="InterPro" id="IPR013325">
    <property type="entry name" value="RNA_pol_sigma_r2"/>
</dbReference>
<proteinExistence type="inferred from homology"/>
<evidence type="ECO:0000259" key="5">
    <source>
        <dbReference type="Pfam" id="PF04542"/>
    </source>
</evidence>
<dbReference type="InterPro" id="IPR013324">
    <property type="entry name" value="RNA_pol_sigma_r3/r4-like"/>
</dbReference>
<dbReference type="InterPro" id="IPR014284">
    <property type="entry name" value="RNA_pol_sigma-70_dom"/>
</dbReference>
<dbReference type="NCBIfam" id="TIGR02985">
    <property type="entry name" value="Sig70_bacteroi1"/>
    <property type="match status" value="1"/>
</dbReference>
<evidence type="ECO:0000256" key="3">
    <source>
        <dbReference type="ARBA" id="ARBA00023082"/>
    </source>
</evidence>
<evidence type="ECO:0000313" key="8">
    <source>
        <dbReference type="Proteomes" id="UP000187941"/>
    </source>
</evidence>
<evidence type="ECO:0000256" key="1">
    <source>
        <dbReference type="ARBA" id="ARBA00010641"/>
    </source>
</evidence>
<keyword evidence="2" id="KW-0805">Transcription regulation</keyword>
<feature type="domain" description="RNA polymerase sigma-70 region 2" evidence="5">
    <location>
        <begin position="50"/>
        <end position="115"/>
    </location>
</feature>
<dbReference type="OrthoDB" id="1524077at2"/>
<sequence>MDAQFDAEQPDRIRPLRRAPNIDPANASPDPELFIRQAFAEHPEKGYELLFRRYYAPLCSHAARFIYDRQAAEDVVIDVFSQFWQKRLDLSVTTSFRAYLFTIVRNRAFWHLRREFGRELPTDNLPDEDFTDALATPLQTLQFSELYITINDTIRSASAHSQKVFVMSRFEGKKNAQIAEELGLSVKTVEGHITKVLNLLRQVLRQDGLISVGLLLGGWLNAQGIDHLFRLIGIATNLNV</sequence>
<dbReference type="GO" id="GO:0016987">
    <property type="term" value="F:sigma factor activity"/>
    <property type="evidence" value="ECO:0007669"/>
    <property type="project" value="UniProtKB-KW"/>
</dbReference>
<comment type="similarity">
    <text evidence="1">Belongs to the sigma-70 factor family. ECF subfamily.</text>
</comment>
<accession>A0A1P9WRR5</accession>
<dbReference type="GO" id="GO:0003677">
    <property type="term" value="F:DNA binding"/>
    <property type="evidence" value="ECO:0007669"/>
    <property type="project" value="InterPro"/>
</dbReference>
<dbReference type="PANTHER" id="PTHR43133">
    <property type="entry name" value="RNA POLYMERASE ECF-TYPE SIGMA FACTO"/>
    <property type="match status" value="1"/>
</dbReference>
<dbReference type="InterPro" id="IPR007627">
    <property type="entry name" value="RNA_pol_sigma70_r2"/>
</dbReference>
<dbReference type="PRINTS" id="PR00038">
    <property type="entry name" value="HTHLUXR"/>
</dbReference>
<dbReference type="RefSeq" id="WP_077129483.1">
    <property type="nucleotide sequence ID" value="NZ_CP014263.1"/>
</dbReference>
<dbReference type="KEGG" id="smon:AWR27_01050"/>
<evidence type="ECO:0000313" key="7">
    <source>
        <dbReference type="EMBL" id="AQG78059.1"/>
    </source>
</evidence>
<dbReference type="SUPFAM" id="SSF88946">
    <property type="entry name" value="Sigma2 domain of RNA polymerase sigma factors"/>
    <property type="match status" value="1"/>
</dbReference>
<dbReference type="InterPro" id="IPR039425">
    <property type="entry name" value="RNA_pol_sigma-70-like"/>
</dbReference>
<dbReference type="Proteomes" id="UP000187941">
    <property type="component" value="Chromosome"/>
</dbReference>
<name>A0A1P9WRR5_9BACT</name>
<dbReference type="AlphaFoldDB" id="A0A1P9WRR5"/>
<dbReference type="InterPro" id="IPR014327">
    <property type="entry name" value="RNA_pol_sigma70_bacteroid"/>
</dbReference>
<dbReference type="InterPro" id="IPR000792">
    <property type="entry name" value="Tscrpt_reg_LuxR_C"/>
</dbReference>